<dbReference type="Proteomes" id="UP000191661">
    <property type="component" value="Unassembled WGS sequence"/>
</dbReference>
<gene>
    <name evidence="1" type="ORF">MBBAR_10c00060</name>
</gene>
<keyword evidence="2" id="KW-1185">Reference proteome</keyword>
<evidence type="ECO:0000313" key="2">
    <source>
        <dbReference type="Proteomes" id="UP000191661"/>
    </source>
</evidence>
<proteinExistence type="predicted"/>
<reference evidence="1 2" key="1">
    <citation type="submission" date="2014-12" db="EMBL/GenBank/DDBJ databases">
        <title>Genome sequence of Methanobrevibacter arboriphilicus DH1, DSM1125.</title>
        <authorList>
            <person name="Poehlein A."/>
            <person name="Thauer R.K."/>
            <person name="Seedorf H."/>
            <person name="Daniel R."/>
        </authorList>
    </citation>
    <scope>NUCLEOTIDE SEQUENCE [LARGE SCALE GENOMIC DNA]</scope>
    <source>
        <strain evidence="1 2">DH1</strain>
    </source>
</reference>
<sequence length="110" mass="13321">MVIVIKYSISDMESILEKLRNNEHVIITDSEHFLDNTKRKYCEYDTVYNLIKNYLPVYMKLSKNNKFLVFYNHPESDKYHVKVVIFIKSLDEIRLVTTFPTERRRGKFHD</sequence>
<evidence type="ECO:0008006" key="3">
    <source>
        <dbReference type="Google" id="ProtNLM"/>
    </source>
</evidence>
<evidence type="ECO:0000313" key="1">
    <source>
        <dbReference type="EMBL" id="OQD58665.1"/>
    </source>
</evidence>
<dbReference type="AlphaFoldDB" id="A0A1V6N1X8"/>
<organism evidence="1 2">
    <name type="scientific">Methanobrevibacter arboriphilus JCM 13429 = DSM 1125</name>
    <dbReference type="NCBI Taxonomy" id="1300164"/>
    <lineage>
        <taxon>Archaea</taxon>
        <taxon>Methanobacteriati</taxon>
        <taxon>Methanobacteriota</taxon>
        <taxon>Methanomada group</taxon>
        <taxon>Methanobacteria</taxon>
        <taxon>Methanobacteriales</taxon>
        <taxon>Methanobacteriaceae</taxon>
        <taxon>Methanobrevibacter</taxon>
    </lineage>
</organism>
<protein>
    <recommendedName>
        <fullName evidence="3">DUF4258 domain-containing protein</fullName>
    </recommendedName>
</protein>
<dbReference type="EMBL" id="JXMW01000010">
    <property type="protein sequence ID" value="OQD58665.1"/>
    <property type="molecule type" value="Genomic_DNA"/>
</dbReference>
<comment type="caution">
    <text evidence="1">The sequence shown here is derived from an EMBL/GenBank/DDBJ whole genome shotgun (WGS) entry which is preliminary data.</text>
</comment>
<name>A0A1V6N1X8_METAZ</name>
<accession>A0A1V6N1X8</accession>